<keyword evidence="2" id="KW-1185">Reference proteome</keyword>
<accession>A0ABR2KZW6</accession>
<organism evidence="1 2">
    <name type="scientific">Tritrichomonas musculus</name>
    <dbReference type="NCBI Taxonomy" id="1915356"/>
    <lineage>
        <taxon>Eukaryota</taxon>
        <taxon>Metamonada</taxon>
        <taxon>Parabasalia</taxon>
        <taxon>Tritrichomonadida</taxon>
        <taxon>Tritrichomonadidae</taxon>
        <taxon>Tritrichomonas</taxon>
    </lineage>
</organism>
<proteinExistence type="predicted"/>
<dbReference type="EMBL" id="JAPFFF010000002">
    <property type="protein sequence ID" value="KAK8896629.1"/>
    <property type="molecule type" value="Genomic_DNA"/>
</dbReference>
<evidence type="ECO:0000313" key="1">
    <source>
        <dbReference type="EMBL" id="KAK8896629.1"/>
    </source>
</evidence>
<gene>
    <name evidence="1" type="ORF">M9Y10_014541</name>
</gene>
<reference evidence="1 2" key="1">
    <citation type="submission" date="2024-04" db="EMBL/GenBank/DDBJ databases">
        <title>Tritrichomonas musculus Genome.</title>
        <authorList>
            <person name="Alves-Ferreira E."/>
            <person name="Grigg M."/>
            <person name="Lorenzi H."/>
            <person name="Galac M."/>
        </authorList>
    </citation>
    <scope>NUCLEOTIDE SEQUENCE [LARGE SCALE GENOMIC DNA]</scope>
    <source>
        <strain evidence="1 2">EAF2021</strain>
    </source>
</reference>
<protein>
    <submittedName>
        <fullName evidence="1">Uncharacterized protein</fullName>
    </submittedName>
</protein>
<dbReference type="Proteomes" id="UP001470230">
    <property type="component" value="Unassembled WGS sequence"/>
</dbReference>
<evidence type="ECO:0000313" key="2">
    <source>
        <dbReference type="Proteomes" id="UP001470230"/>
    </source>
</evidence>
<comment type="caution">
    <text evidence="1">The sequence shown here is derived from an EMBL/GenBank/DDBJ whole genome shotgun (WGS) entry which is preliminary data.</text>
</comment>
<sequence length="196" mass="22440">MDLKCNAAKEELIEKFKQLLPGITEYGIEIARGYPNNPTGVDLKIADLLIEIKVILSNINEAETVDQKILTDTIKNMSDPQSAFLSILPILDQIWYDEQNDPDFLYKLLYQTHYDVKKFEEMVLPLKGQVRDIVKLGLPSIFKKGKVPPKVNDYFRKLLSVANLKVELMKIYRIDETFNGQLNYINDECAAAVKAE</sequence>
<name>A0ABR2KZW6_9EUKA</name>